<feature type="coiled-coil region" evidence="1">
    <location>
        <begin position="340"/>
        <end position="388"/>
    </location>
</feature>
<feature type="region of interest" description="Disordered" evidence="2">
    <location>
        <begin position="128"/>
        <end position="148"/>
    </location>
</feature>
<feature type="transmembrane region" description="Helical" evidence="3">
    <location>
        <begin position="59"/>
        <end position="84"/>
    </location>
</feature>
<feature type="coiled-coil region" evidence="1">
    <location>
        <begin position="187"/>
        <end position="214"/>
    </location>
</feature>
<dbReference type="AlphaFoldDB" id="A0A388MCM0"/>
<keyword evidence="3" id="KW-0472">Membrane</keyword>
<organism evidence="4 5">
    <name type="scientific">Chara braunii</name>
    <name type="common">Braun's stonewort</name>
    <dbReference type="NCBI Taxonomy" id="69332"/>
    <lineage>
        <taxon>Eukaryota</taxon>
        <taxon>Viridiplantae</taxon>
        <taxon>Streptophyta</taxon>
        <taxon>Charophyceae</taxon>
        <taxon>Charales</taxon>
        <taxon>Characeae</taxon>
        <taxon>Chara</taxon>
    </lineage>
</organism>
<proteinExistence type="predicted"/>
<evidence type="ECO:0000256" key="3">
    <source>
        <dbReference type="SAM" id="Phobius"/>
    </source>
</evidence>
<sequence>MIDVADISVVCAISVVERPKSRVLILAGAGAMIVDVVNENVVDVIVVCAISVVERPKSYVLIVAGAGAMIMVVDVGVAGVIVAITEIGSSPPERLAHYGQQGRPNWWARNQERLDKVYNKYIEDAEKEARKKEEEEKEKVRREDEAKQLRWKHEREQLEAEMGARLEKRIDALGAKLTGKEACSGCNDKVGDELAKLRSENEELKRRLGKLNNPGADDKIMYLQREIMDLRKQVAEKHSDEDAILALQGEIGELTQSAYLKTNFETEIAGLRKEIGVLREQNERITAESNLWKEEAARPGNKRGSVVVGTPDGVNHGSPKPRWTGSVRGGESVDRWKAEYRNLRSLHRLANIEVEALKEKRGEAERKRIDVEKQVKALEEQMSKLCGRGQCERRWRY</sequence>
<evidence type="ECO:0000256" key="2">
    <source>
        <dbReference type="SAM" id="MobiDB-lite"/>
    </source>
</evidence>
<evidence type="ECO:0000313" key="5">
    <source>
        <dbReference type="Proteomes" id="UP000265515"/>
    </source>
</evidence>
<keyword evidence="3" id="KW-0812">Transmembrane</keyword>
<reference evidence="4 5" key="1">
    <citation type="journal article" date="2018" name="Cell">
        <title>The Chara Genome: Secondary Complexity and Implications for Plant Terrestrialization.</title>
        <authorList>
            <person name="Nishiyama T."/>
            <person name="Sakayama H."/>
            <person name="Vries J.D."/>
            <person name="Buschmann H."/>
            <person name="Saint-Marcoux D."/>
            <person name="Ullrich K.K."/>
            <person name="Haas F.B."/>
            <person name="Vanderstraeten L."/>
            <person name="Becker D."/>
            <person name="Lang D."/>
            <person name="Vosolsobe S."/>
            <person name="Rombauts S."/>
            <person name="Wilhelmsson P.K.I."/>
            <person name="Janitza P."/>
            <person name="Kern R."/>
            <person name="Heyl A."/>
            <person name="Rumpler F."/>
            <person name="Villalobos L.I.A.C."/>
            <person name="Clay J.M."/>
            <person name="Skokan R."/>
            <person name="Toyoda A."/>
            <person name="Suzuki Y."/>
            <person name="Kagoshima H."/>
            <person name="Schijlen E."/>
            <person name="Tajeshwar N."/>
            <person name="Catarino B."/>
            <person name="Hetherington A.J."/>
            <person name="Saltykova A."/>
            <person name="Bonnot C."/>
            <person name="Breuninger H."/>
            <person name="Symeonidi A."/>
            <person name="Radhakrishnan G.V."/>
            <person name="Van Nieuwerburgh F."/>
            <person name="Deforce D."/>
            <person name="Chang C."/>
            <person name="Karol K.G."/>
            <person name="Hedrich R."/>
            <person name="Ulvskov P."/>
            <person name="Glockner G."/>
            <person name="Delwiche C.F."/>
            <person name="Petrasek J."/>
            <person name="Van de Peer Y."/>
            <person name="Friml J."/>
            <person name="Beilby M."/>
            <person name="Dolan L."/>
            <person name="Kohara Y."/>
            <person name="Sugano S."/>
            <person name="Fujiyama A."/>
            <person name="Delaux P.-M."/>
            <person name="Quint M."/>
            <person name="TheiBen G."/>
            <person name="Hagemann M."/>
            <person name="Harholt J."/>
            <person name="Dunand C."/>
            <person name="Zachgo S."/>
            <person name="Langdale J."/>
            <person name="Maumus F."/>
            <person name="Straeten D.V.D."/>
            <person name="Gould S.B."/>
            <person name="Rensing S.A."/>
        </authorList>
    </citation>
    <scope>NUCLEOTIDE SEQUENCE [LARGE SCALE GENOMIC DNA]</scope>
    <source>
        <strain evidence="4 5">S276</strain>
    </source>
</reference>
<comment type="caution">
    <text evidence="4">The sequence shown here is derived from an EMBL/GenBank/DDBJ whole genome shotgun (WGS) entry which is preliminary data.</text>
</comment>
<protein>
    <submittedName>
        <fullName evidence="4">Uncharacterized protein</fullName>
    </submittedName>
</protein>
<dbReference type="EMBL" id="BFEA01001019">
    <property type="protein sequence ID" value="GBG92222.1"/>
    <property type="molecule type" value="Genomic_DNA"/>
</dbReference>
<gene>
    <name evidence="4" type="ORF">CBR_g54765</name>
</gene>
<keyword evidence="3" id="KW-1133">Transmembrane helix</keyword>
<dbReference type="Proteomes" id="UP000265515">
    <property type="component" value="Unassembled WGS sequence"/>
</dbReference>
<accession>A0A388MCM0</accession>
<keyword evidence="5" id="KW-1185">Reference proteome</keyword>
<keyword evidence="1" id="KW-0175">Coiled coil</keyword>
<evidence type="ECO:0000313" key="4">
    <source>
        <dbReference type="EMBL" id="GBG92222.1"/>
    </source>
</evidence>
<evidence type="ECO:0000256" key="1">
    <source>
        <dbReference type="SAM" id="Coils"/>
    </source>
</evidence>
<feature type="region of interest" description="Disordered" evidence="2">
    <location>
        <begin position="296"/>
        <end position="328"/>
    </location>
</feature>
<feature type="coiled-coil region" evidence="1">
    <location>
        <begin position="261"/>
        <end position="288"/>
    </location>
</feature>
<name>A0A388MCM0_CHABU</name>
<dbReference type="Gramene" id="GBG92222">
    <property type="protein sequence ID" value="GBG92222"/>
    <property type="gene ID" value="CBR_g54765"/>
</dbReference>